<gene>
    <name evidence="1" type="ORF">ASPSYDRAFT_40657</name>
</gene>
<organism evidence="1 2">
    <name type="scientific">Aspergillus sydowii CBS 593.65</name>
    <dbReference type="NCBI Taxonomy" id="1036612"/>
    <lineage>
        <taxon>Eukaryota</taxon>
        <taxon>Fungi</taxon>
        <taxon>Dikarya</taxon>
        <taxon>Ascomycota</taxon>
        <taxon>Pezizomycotina</taxon>
        <taxon>Eurotiomycetes</taxon>
        <taxon>Eurotiomycetidae</taxon>
        <taxon>Eurotiales</taxon>
        <taxon>Aspergillaceae</taxon>
        <taxon>Aspergillus</taxon>
        <taxon>Aspergillus subgen. Nidulantes</taxon>
    </lineage>
</organism>
<dbReference type="OrthoDB" id="4500161at2759"/>
<protein>
    <submittedName>
        <fullName evidence="1">Uncharacterized protein</fullName>
    </submittedName>
</protein>
<dbReference type="GeneID" id="63762195"/>
<keyword evidence="2" id="KW-1185">Reference proteome</keyword>
<name>A0A1L9TS01_9EURO</name>
<dbReference type="EMBL" id="KV878583">
    <property type="protein sequence ID" value="OJJ62063.1"/>
    <property type="molecule type" value="Genomic_DNA"/>
</dbReference>
<evidence type="ECO:0000313" key="2">
    <source>
        <dbReference type="Proteomes" id="UP000184356"/>
    </source>
</evidence>
<dbReference type="Proteomes" id="UP000184356">
    <property type="component" value="Unassembled WGS sequence"/>
</dbReference>
<sequence length="165" mass="18443">MSILATLKTIKSDLHQREIAAHTIRASALDGWAGINSDRTDRNGFVHGGDILGDISIISLMDTVDTEKALIWKGVFRRNYYVSFTTCTTSNRLGQADERLVEIFNIYANTQVLHRLKRPEAADTVTKVQSCCLKIFEASLTNGNDIFENPFFLGPYKTAVALHYS</sequence>
<accession>A0A1L9TS01</accession>
<dbReference type="AlphaFoldDB" id="A0A1L9TS01"/>
<dbReference type="VEuPathDB" id="FungiDB:ASPSYDRAFT_40657"/>
<dbReference type="RefSeq" id="XP_040705869.1">
    <property type="nucleotide sequence ID" value="XM_040846122.1"/>
</dbReference>
<evidence type="ECO:0000313" key="1">
    <source>
        <dbReference type="EMBL" id="OJJ62063.1"/>
    </source>
</evidence>
<reference evidence="2" key="1">
    <citation type="journal article" date="2017" name="Genome Biol.">
        <title>Comparative genomics reveals high biological diversity and specific adaptations in the industrially and medically important fungal genus Aspergillus.</title>
        <authorList>
            <person name="de Vries R.P."/>
            <person name="Riley R."/>
            <person name="Wiebenga A."/>
            <person name="Aguilar-Osorio G."/>
            <person name="Amillis S."/>
            <person name="Uchima C.A."/>
            <person name="Anderluh G."/>
            <person name="Asadollahi M."/>
            <person name="Askin M."/>
            <person name="Barry K."/>
            <person name="Battaglia E."/>
            <person name="Bayram O."/>
            <person name="Benocci T."/>
            <person name="Braus-Stromeyer S.A."/>
            <person name="Caldana C."/>
            <person name="Canovas D."/>
            <person name="Cerqueira G.C."/>
            <person name="Chen F."/>
            <person name="Chen W."/>
            <person name="Choi C."/>
            <person name="Clum A."/>
            <person name="Dos Santos R.A."/>
            <person name="Damasio A.R."/>
            <person name="Diallinas G."/>
            <person name="Emri T."/>
            <person name="Fekete E."/>
            <person name="Flipphi M."/>
            <person name="Freyberg S."/>
            <person name="Gallo A."/>
            <person name="Gournas C."/>
            <person name="Habgood R."/>
            <person name="Hainaut M."/>
            <person name="Harispe M.L."/>
            <person name="Henrissat B."/>
            <person name="Hilden K.S."/>
            <person name="Hope R."/>
            <person name="Hossain A."/>
            <person name="Karabika E."/>
            <person name="Karaffa L."/>
            <person name="Karanyi Z."/>
            <person name="Krasevec N."/>
            <person name="Kuo A."/>
            <person name="Kusch H."/>
            <person name="LaButti K."/>
            <person name="Lagendijk E.L."/>
            <person name="Lapidus A."/>
            <person name="Levasseur A."/>
            <person name="Lindquist E."/>
            <person name="Lipzen A."/>
            <person name="Logrieco A.F."/>
            <person name="MacCabe A."/>
            <person name="Maekelae M.R."/>
            <person name="Malavazi I."/>
            <person name="Melin P."/>
            <person name="Meyer V."/>
            <person name="Mielnichuk N."/>
            <person name="Miskei M."/>
            <person name="Molnar A.P."/>
            <person name="Mule G."/>
            <person name="Ngan C.Y."/>
            <person name="Orejas M."/>
            <person name="Orosz E."/>
            <person name="Ouedraogo J.P."/>
            <person name="Overkamp K.M."/>
            <person name="Park H.-S."/>
            <person name="Perrone G."/>
            <person name="Piumi F."/>
            <person name="Punt P.J."/>
            <person name="Ram A.F."/>
            <person name="Ramon A."/>
            <person name="Rauscher S."/>
            <person name="Record E."/>
            <person name="Riano-Pachon D.M."/>
            <person name="Robert V."/>
            <person name="Roehrig J."/>
            <person name="Ruller R."/>
            <person name="Salamov A."/>
            <person name="Salih N.S."/>
            <person name="Samson R.A."/>
            <person name="Sandor E."/>
            <person name="Sanguinetti M."/>
            <person name="Schuetze T."/>
            <person name="Sepcic K."/>
            <person name="Shelest E."/>
            <person name="Sherlock G."/>
            <person name="Sophianopoulou V."/>
            <person name="Squina F.M."/>
            <person name="Sun H."/>
            <person name="Susca A."/>
            <person name="Todd R.B."/>
            <person name="Tsang A."/>
            <person name="Unkles S.E."/>
            <person name="van de Wiele N."/>
            <person name="van Rossen-Uffink D."/>
            <person name="Oliveira J.V."/>
            <person name="Vesth T.C."/>
            <person name="Visser J."/>
            <person name="Yu J.-H."/>
            <person name="Zhou M."/>
            <person name="Andersen M.R."/>
            <person name="Archer D.B."/>
            <person name="Baker S.E."/>
            <person name="Benoit I."/>
            <person name="Brakhage A.A."/>
            <person name="Braus G.H."/>
            <person name="Fischer R."/>
            <person name="Frisvad J.C."/>
            <person name="Goldman G.H."/>
            <person name="Houbraken J."/>
            <person name="Oakley B."/>
            <person name="Pocsi I."/>
            <person name="Scazzocchio C."/>
            <person name="Seiboth B."/>
            <person name="vanKuyk P.A."/>
            <person name="Wortman J."/>
            <person name="Dyer P.S."/>
            <person name="Grigoriev I.V."/>
        </authorList>
    </citation>
    <scope>NUCLEOTIDE SEQUENCE [LARGE SCALE GENOMIC DNA]</scope>
    <source>
        <strain evidence="2">CBS 593.65</strain>
    </source>
</reference>
<proteinExistence type="predicted"/>